<organism evidence="2 3">
    <name type="scientific">Trinickia soli</name>
    <dbReference type="NCBI Taxonomy" id="380675"/>
    <lineage>
        <taxon>Bacteria</taxon>
        <taxon>Pseudomonadati</taxon>
        <taxon>Pseudomonadota</taxon>
        <taxon>Betaproteobacteria</taxon>
        <taxon>Burkholderiales</taxon>
        <taxon>Burkholderiaceae</taxon>
        <taxon>Trinickia</taxon>
    </lineage>
</organism>
<evidence type="ECO:0000313" key="3">
    <source>
        <dbReference type="Proteomes" id="UP000235347"/>
    </source>
</evidence>
<dbReference type="InterPro" id="IPR009562">
    <property type="entry name" value="DUF1178"/>
</dbReference>
<dbReference type="Pfam" id="PF06676">
    <property type="entry name" value="DUF1178"/>
    <property type="match status" value="1"/>
</dbReference>
<sequence>MKVLDLQCPHGHRFEGWFASADDFDSQLSRKLIACPICAQTEVSRMPSAPRLNLSGATRAGQDSEQPRESQRTGEGNAQPAPAQASATERAKEFEATALRMLREVVGKAENVGDRFAEEARRMHYNEAPARSIRGVTTPEDARALVEEGIEVMALPGVCVPKESLQ</sequence>
<name>A0A2N7VRU5_9BURK</name>
<dbReference type="Proteomes" id="UP000235347">
    <property type="component" value="Unassembled WGS sequence"/>
</dbReference>
<gene>
    <name evidence="2" type="ORF">C0Z19_20650</name>
</gene>
<proteinExistence type="predicted"/>
<reference evidence="2 3" key="1">
    <citation type="submission" date="2018-01" db="EMBL/GenBank/DDBJ databases">
        <title>Whole genome analyses suggest that Burkholderia sensu lato contains two further novel genera in the rhizoxinica-symbiotica group Mycetohabitans gen. nov., and Trinickia gen. nov.: implications for the evolution of diazotrophy and nodulation in the Burkholderiaceae.</title>
        <authorList>
            <person name="Estrada-de los Santos P."/>
            <person name="Palmer M."/>
            <person name="Chavez-Ramirez B."/>
            <person name="Beukes C."/>
            <person name="Steenkamp E.T."/>
            <person name="Hirsch A.M."/>
            <person name="Manyaka P."/>
            <person name="Maluk M."/>
            <person name="Lafos M."/>
            <person name="Crook M."/>
            <person name="Gross E."/>
            <person name="Simon M.F."/>
            <person name="Bueno dos Reis Junior F."/>
            <person name="Poole P.S."/>
            <person name="Venter S.N."/>
            <person name="James E.K."/>
        </authorList>
    </citation>
    <scope>NUCLEOTIDE SEQUENCE [LARGE SCALE GENOMIC DNA]</scope>
    <source>
        <strain evidence="2 3">GP25-8</strain>
    </source>
</reference>
<evidence type="ECO:0000313" key="2">
    <source>
        <dbReference type="EMBL" id="PMS19878.1"/>
    </source>
</evidence>
<dbReference type="PIRSF" id="PIRSF032131">
    <property type="entry name" value="UCP032131"/>
    <property type="match status" value="1"/>
</dbReference>
<accession>A0A2N7VRU5</accession>
<protein>
    <submittedName>
        <fullName evidence="2">DUF1178 domain-containing protein</fullName>
    </submittedName>
</protein>
<dbReference type="RefSeq" id="WP_102611699.1">
    <property type="nucleotide sequence ID" value="NZ_CADIKD010000009.1"/>
</dbReference>
<dbReference type="AlphaFoldDB" id="A0A2N7VRU5"/>
<comment type="caution">
    <text evidence="2">The sequence shown here is derived from an EMBL/GenBank/DDBJ whole genome shotgun (WGS) entry which is preliminary data.</text>
</comment>
<dbReference type="EMBL" id="PNYB01000020">
    <property type="protein sequence ID" value="PMS19878.1"/>
    <property type="molecule type" value="Genomic_DNA"/>
</dbReference>
<feature type="region of interest" description="Disordered" evidence="1">
    <location>
        <begin position="48"/>
        <end position="92"/>
    </location>
</feature>
<evidence type="ECO:0000256" key="1">
    <source>
        <dbReference type="SAM" id="MobiDB-lite"/>
    </source>
</evidence>
<keyword evidence="3" id="KW-1185">Reference proteome</keyword>